<evidence type="ECO:0000313" key="1">
    <source>
        <dbReference type="EMBL" id="RNA07439.1"/>
    </source>
</evidence>
<accession>A0A3M7Q863</accession>
<reference evidence="1 2" key="1">
    <citation type="journal article" date="2018" name="Sci. Rep.">
        <title>Genomic signatures of local adaptation to the degree of environmental predictability in rotifers.</title>
        <authorList>
            <person name="Franch-Gras L."/>
            <person name="Hahn C."/>
            <person name="Garcia-Roger E.M."/>
            <person name="Carmona M.J."/>
            <person name="Serra M."/>
            <person name="Gomez A."/>
        </authorList>
    </citation>
    <scope>NUCLEOTIDE SEQUENCE [LARGE SCALE GENOMIC DNA]</scope>
    <source>
        <strain evidence="1">HYR1</strain>
    </source>
</reference>
<organism evidence="1 2">
    <name type="scientific">Brachionus plicatilis</name>
    <name type="common">Marine rotifer</name>
    <name type="synonym">Brachionus muelleri</name>
    <dbReference type="NCBI Taxonomy" id="10195"/>
    <lineage>
        <taxon>Eukaryota</taxon>
        <taxon>Metazoa</taxon>
        <taxon>Spiralia</taxon>
        <taxon>Gnathifera</taxon>
        <taxon>Rotifera</taxon>
        <taxon>Eurotatoria</taxon>
        <taxon>Monogononta</taxon>
        <taxon>Pseudotrocha</taxon>
        <taxon>Ploima</taxon>
        <taxon>Brachionidae</taxon>
        <taxon>Brachionus</taxon>
    </lineage>
</organism>
<gene>
    <name evidence="1" type="ORF">BpHYR1_044642</name>
</gene>
<dbReference type="Proteomes" id="UP000276133">
    <property type="component" value="Unassembled WGS sequence"/>
</dbReference>
<dbReference type="AlphaFoldDB" id="A0A3M7Q863"/>
<name>A0A3M7Q863_BRAPC</name>
<protein>
    <submittedName>
        <fullName evidence="1">Uncharacterized protein</fullName>
    </submittedName>
</protein>
<dbReference type="EMBL" id="REGN01007046">
    <property type="protein sequence ID" value="RNA07439.1"/>
    <property type="molecule type" value="Genomic_DNA"/>
</dbReference>
<sequence length="69" mass="8002">MNHPSMNLRKKNKTQGATLLVKAMRKLLHKQRNKFDKLKSQQLNEVLIQKPKKLLKHQQTDLVNTGVAT</sequence>
<comment type="caution">
    <text evidence="1">The sequence shown here is derived from an EMBL/GenBank/DDBJ whole genome shotgun (WGS) entry which is preliminary data.</text>
</comment>
<evidence type="ECO:0000313" key="2">
    <source>
        <dbReference type="Proteomes" id="UP000276133"/>
    </source>
</evidence>
<proteinExistence type="predicted"/>
<keyword evidence="2" id="KW-1185">Reference proteome</keyword>